<dbReference type="InterPro" id="IPR016621">
    <property type="entry name" value="UCP014543"/>
</dbReference>
<dbReference type="Pfam" id="PF12646">
    <property type="entry name" value="DUF3783"/>
    <property type="match status" value="1"/>
</dbReference>
<evidence type="ECO:0000313" key="2">
    <source>
        <dbReference type="Proteomes" id="UP000241201"/>
    </source>
</evidence>
<name>A0A2T3G0F7_9FIRM</name>
<accession>A0A2T3G0F7</accession>
<organism evidence="1 2">
    <name type="scientific">Faecalibacillus faecis</name>
    <dbReference type="NCBI Taxonomy" id="1982628"/>
    <lineage>
        <taxon>Bacteria</taxon>
        <taxon>Bacillati</taxon>
        <taxon>Bacillota</taxon>
        <taxon>Erysipelotrichia</taxon>
        <taxon>Erysipelotrichales</taxon>
        <taxon>Coprobacillaceae</taxon>
        <taxon>Faecalibacillus</taxon>
    </lineage>
</organism>
<dbReference type="Proteomes" id="UP000241201">
    <property type="component" value="Unassembled WGS sequence"/>
</dbReference>
<evidence type="ECO:0000313" key="1">
    <source>
        <dbReference type="EMBL" id="PST40983.1"/>
    </source>
</evidence>
<reference evidence="2" key="1">
    <citation type="submission" date="2018-03" db="EMBL/GenBank/DDBJ databases">
        <title>Lachnoclostridium SNUG30370 gen.nov., sp.nov., isolated from human faeces.</title>
        <authorList>
            <person name="Seo B."/>
            <person name="Jeon K."/>
            <person name="Ko G."/>
        </authorList>
    </citation>
    <scope>NUCLEOTIDE SEQUENCE [LARGE SCALE GENOMIC DNA]</scope>
    <source>
        <strain evidence="2">SNUG30370</strain>
    </source>
</reference>
<dbReference type="GeneID" id="77470433"/>
<sequence>MNTKIIVYNKEYIHNYDALKQLCLMMNIEIILINNQMTQNKIKDLLNNKIKKSKKKKLEYSVIIFSNVPSLQMDQILTLLKENTTLCLKAIVTATNYNWTFENIYLHLLEEYQKNK</sequence>
<evidence type="ECO:0008006" key="3">
    <source>
        <dbReference type="Google" id="ProtNLM"/>
    </source>
</evidence>
<comment type="caution">
    <text evidence="1">The sequence shown here is derived from an EMBL/GenBank/DDBJ whole genome shotgun (WGS) entry which is preliminary data.</text>
</comment>
<gene>
    <name evidence="1" type="ORF">C7U55_04895</name>
</gene>
<keyword evidence="2" id="KW-1185">Reference proteome</keyword>
<dbReference type="EMBL" id="PYLP01000004">
    <property type="protein sequence ID" value="PST40983.1"/>
    <property type="molecule type" value="Genomic_DNA"/>
</dbReference>
<dbReference type="AlphaFoldDB" id="A0A2T3G0F7"/>
<proteinExistence type="predicted"/>
<dbReference type="RefSeq" id="WP_106987599.1">
    <property type="nucleotide sequence ID" value="NZ_DBGCOW010000072.1"/>
</dbReference>
<protein>
    <recommendedName>
        <fullName evidence="3">DUF3783 domain-containing protein</fullName>
    </recommendedName>
</protein>